<dbReference type="InterPro" id="IPR018356">
    <property type="entry name" value="Tscrpt_reg_HTH_DeoR_CS"/>
</dbReference>
<feature type="domain" description="HTH deoR-type" evidence="7">
    <location>
        <begin position="12"/>
        <end position="67"/>
    </location>
</feature>
<dbReference type="InterPro" id="IPR037171">
    <property type="entry name" value="NagB/RpiA_transferase-like"/>
</dbReference>
<dbReference type="InterPro" id="IPR001034">
    <property type="entry name" value="DeoR_HTH"/>
</dbReference>
<evidence type="ECO:0000256" key="6">
    <source>
        <dbReference type="ARBA" id="ARBA00024937"/>
    </source>
</evidence>
<evidence type="ECO:0000259" key="7">
    <source>
        <dbReference type="PROSITE" id="PS51000"/>
    </source>
</evidence>
<dbReference type="InterPro" id="IPR014036">
    <property type="entry name" value="DeoR-like_C"/>
</dbReference>
<evidence type="ECO:0000256" key="5">
    <source>
        <dbReference type="ARBA" id="ARBA00023163"/>
    </source>
</evidence>
<keyword evidence="4" id="KW-0238">DNA-binding</keyword>
<dbReference type="SUPFAM" id="SSF46785">
    <property type="entry name" value="Winged helix' DNA-binding domain"/>
    <property type="match status" value="1"/>
</dbReference>
<dbReference type="InterPro" id="IPR050313">
    <property type="entry name" value="Carb_Metab_HTH_regulators"/>
</dbReference>
<keyword evidence="3" id="KW-0805">Transcription regulation</keyword>
<keyword evidence="9" id="KW-1185">Reference proteome</keyword>
<name>A0A1I4YDU0_9MICO</name>
<keyword evidence="5" id="KW-0804">Transcription</keyword>
<accession>A0A1I4YDU0</accession>
<dbReference type="PANTHER" id="PTHR30363">
    <property type="entry name" value="HTH-TYPE TRANSCRIPTIONAL REGULATOR SRLR-RELATED"/>
    <property type="match status" value="1"/>
</dbReference>
<dbReference type="PROSITE" id="PS51000">
    <property type="entry name" value="HTH_DEOR_2"/>
    <property type="match status" value="1"/>
</dbReference>
<proteinExistence type="predicted"/>
<dbReference type="SMART" id="SM00420">
    <property type="entry name" value="HTH_DEOR"/>
    <property type="match status" value="1"/>
</dbReference>
<evidence type="ECO:0000313" key="9">
    <source>
        <dbReference type="Proteomes" id="UP000198867"/>
    </source>
</evidence>
<evidence type="ECO:0000256" key="1">
    <source>
        <dbReference type="ARBA" id="ARBA00021390"/>
    </source>
</evidence>
<dbReference type="RefSeq" id="WP_090707957.1">
    <property type="nucleotide sequence ID" value="NZ_FOVM01000001.1"/>
</dbReference>
<dbReference type="SUPFAM" id="SSF100950">
    <property type="entry name" value="NagB/RpiA/CoA transferase-like"/>
    <property type="match status" value="1"/>
</dbReference>
<dbReference type="GO" id="GO:0003677">
    <property type="term" value="F:DNA binding"/>
    <property type="evidence" value="ECO:0007669"/>
    <property type="project" value="UniProtKB-KW"/>
</dbReference>
<evidence type="ECO:0000256" key="4">
    <source>
        <dbReference type="ARBA" id="ARBA00023125"/>
    </source>
</evidence>
<dbReference type="STRING" id="995034.SAMN05216219_0154"/>
<dbReference type="Gene3D" id="1.10.10.10">
    <property type="entry name" value="Winged helix-like DNA-binding domain superfamily/Winged helix DNA-binding domain"/>
    <property type="match status" value="1"/>
</dbReference>
<dbReference type="EMBL" id="FOVM01000001">
    <property type="protein sequence ID" value="SFN36241.1"/>
    <property type="molecule type" value="Genomic_DNA"/>
</dbReference>
<organism evidence="8 9">
    <name type="scientific">Mycetocola miduiensis</name>
    <dbReference type="NCBI Taxonomy" id="995034"/>
    <lineage>
        <taxon>Bacteria</taxon>
        <taxon>Bacillati</taxon>
        <taxon>Actinomycetota</taxon>
        <taxon>Actinomycetes</taxon>
        <taxon>Micrococcales</taxon>
        <taxon>Microbacteriaceae</taxon>
        <taxon>Mycetocola</taxon>
    </lineage>
</organism>
<comment type="function">
    <text evidence="6">Repressor of the lactose catabolism operon. Galactose-6-phosphate is the inducer.</text>
</comment>
<dbReference type="PROSITE" id="PS00894">
    <property type="entry name" value="HTH_DEOR_1"/>
    <property type="match status" value="1"/>
</dbReference>
<keyword evidence="2" id="KW-0678">Repressor</keyword>
<gene>
    <name evidence="8" type="ORF">SAMN05216219_0154</name>
</gene>
<dbReference type="Pfam" id="PF08220">
    <property type="entry name" value="HTH_DeoR"/>
    <property type="match status" value="1"/>
</dbReference>
<dbReference type="OrthoDB" id="3252280at2"/>
<dbReference type="Proteomes" id="UP000198867">
    <property type="component" value="Unassembled WGS sequence"/>
</dbReference>
<dbReference type="InterPro" id="IPR036390">
    <property type="entry name" value="WH_DNA-bd_sf"/>
</dbReference>
<dbReference type="PANTHER" id="PTHR30363:SF4">
    <property type="entry name" value="GLYCEROL-3-PHOSPHATE REGULON REPRESSOR"/>
    <property type="match status" value="1"/>
</dbReference>
<sequence>MIVAEATFGRRVAVRRDEILERLARDGRVEVGELARALGVTEETIRRDLRALEDRRLLRRAHGGAISLVADETLAHPPSDGLEAAAAAVAGLISDGDAVYLGAGRGCEAVAVLLARRRGISLVVGSAPVARAAMLANPAVQLHTIGGTVQADGALSGMWAREQLAGLVMDFSVVEAEGLAPDGQLLASDPERAGVQAAAIAAARTVVVLAGPDSLKGSGHAKFAQLAEVDHIVTGPGLPGDDLDRLREADVDVIFTDSGPES</sequence>
<dbReference type="AlphaFoldDB" id="A0A1I4YDU0"/>
<dbReference type="SMART" id="SM01134">
    <property type="entry name" value="DeoRC"/>
    <property type="match status" value="1"/>
</dbReference>
<evidence type="ECO:0000313" key="8">
    <source>
        <dbReference type="EMBL" id="SFN36241.1"/>
    </source>
</evidence>
<evidence type="ECO:0000256" key="2">
    <source>
        <dbReference type="ARBA" id="ARBA00022491"/>
    </source>
</evidence>
<dbReference type="InterPro" id="IPR036388">
    <property type="entry name" value="WH-like_DNA-bd_sf"/>
</dbReference>
<evidence type="ECO:0000256" key="3">
    <source>
        <dbReference type="ARBA" id="ARBA00023015"/>
    </source>
</evidence>
<reference evidence="9" key="1">
    <citation type="submission" date="2016-10" db="EMBL/GenBank/DDBJ databases">
        <authorList>
            <person name="Varghese N."/>
            <person name="Submissions S."/>
        </authorList>
    </citation>
    <scope>NUCLEOTIDE SEQUENCE [LARGE SCALE GENOMIC DNA]</scope>
    <source>
        <strain evidence="9">CGMCC 1.11101</strain>
    </source>
</reference>
<dbReference type="PRINTS" id="PR00037">
    <property type="entry name" value="HTHLACR"/>
</dbReference>
<protein>
    <recommendedName>
        <fullName evidence="1">Lactose phosphotransferase system repressor</fullName>
    </recommendedName>
</protein>
<dbReference type="Pfam" id="PF00455">
    <property type="entry name" value="DeoRC"/>
    <property type="match status" value="1"/>
</dbReference>
<dbReference type="GO" id="GO:0003700">
    <property type="term" value="F:DNA-binding transcription factor activity"/>
    <property type="evidence" value="ECO:0007669"/>
    <property type="project" value="InterPro"/>
</dbReference>